<evidence type="ECO:0000313" key="2">
    <source>
        <dbReference type="Proteomes" id="UP000009183"/>
    </source>
</evidence>
<keyword evidence="2" id="KW-1185">Reference proteome</keyword>
<organism evidence="1 2">
    <name type="scientific">Vitis vinifera</name>
    <name type="common">Grape</name>
    <dbReference type="NCBI Taxonomy" id="29760"/>
    <lineage>
        <taxon>Eukaryota</taxon>
        <taxon>Viridiplantae</taxon>
        <taxon>Streptophyta</taxon>
        <taxon>Embryophyta</taxon>
        <taxon>Tracheophyta</taxon>
        <taxon>Spermatophyta</taxon>
        <taxon>Magnoliopsida</taxon>
        <taxon>eudicotyledons</taxon>
        <taxon>Gunneridae</taxon>
        <taxon>Pentapetalae</taxon>
        <taxon>rosids</taxon>
        <taxon>Vitales</taxon>
        <taxon>Vitaceae</taxon>
        <taxon>Viteae</taxon>
        <taxon>Vitis</taxon>
    </lineage>
</organism>
<dbReference type="eggNOG" id="KOG0853">
    <property type="taxonomic scope" value="Eukaryota"/>
</dbReference>
<dbReference type="Proteomes" id="UP000009183">
    <property type="component" value="Chromosome 18"/>
</dbReference>
<dbReference type="EMBL" id="FN594956">
    <property type="protein sequence ID" value="CBI17020.3"/>
    <property type="molecule type" value="Genomic_DNA"/>
</dbReference>
<dbReference type="STRING" id="29760.D7SMZ1"/>
<protein>
    <submittedName>
        <fullName evidence="1">Uncharacterized protein</fullName>
    </submittedName>
</protein>
<dbReference type="AlphaFoldDB" id="D7SMZ1"/>
<dbReference type="InParanoid" id="D7SMZ1"/>
<name>D7SMZ1_VITVI</name>
<sequence length="65" mass="7276">MELQRDLDTGGQVSCLRVLVFLDLWRSYRVDLLIRQLTSPEVDLGYDEPIEMLLCPSDAGCSCGA</sequence>
<reference evidence="2" key="1">
    <citation type="journal article" date="2007" name="Nature">
        <title>The grapevine genome sequence suggests ancestral hexaploidization in major angiosperm phyla.</title>
        <authorList>
            <consortium name="The French-Italian Public Consortium for Grapevine Genome Characterization."/>
            <person name="Jaillon O."/>
            <person name="Aury J.-M."/>
            <person name="Noel B."/>
            <person name="Policriti A."/>
            <person name="Clepet C."/>
            <person name="Casagrande A."/>
            <person name="Choisne N."/>
            <person name="Aubourg S."/>
            <person name="Vitulo N."/>
            <person name="Jubin C."/>
            <person name="Vezzi A."/>
            <person name="Legeai F."/>
            <person name="Hugueney P."/>
            <person name="Dasilva C."/>
            <person name="Horner D."/>
            <person name="Mica E."/>
            <person name="Jublot D."/>
            <person name="Poulain J."/>
            <person name="Bruyere C."/>
            <person name="Billault A."/>
            <person name="Segurens B."/>
            <person name="Gouyvenoux M."/>
            <person name="Ugarte E."/>
            <person name="Cattonaro F."/>
            <person name="Anthouard V."/>
            <person name="Vico V."/>
            <person name="Del Fabbro C."/>
            <person name="Alaux M."/>
            <person name="Di Gaspero G."/>
            <person name="Dumas V."/>
            <person name="Felice N."/>
            <person name="Paillard S."/>
            <person name="Juman I."/>
            <person name="Moroldo M."/>
            <person name="Scalabrin S."/>
            <person name="Canaguier A."/>
            <person name="Le Clainche I."/>
            <person name="Malacrida G."/>
            <person name="Durand E."/>
            <person name="Pesole G."/>
            <person name="Laucou V."/>
            <person name="Chatelet P."/>
            <person name="Merdinoglu D."/>
            <person name="Delledonne M."/>
            <person name="Pezzotti M."/>
            <person name="Lecharny A."/>
            <person name="Scarpelli C."/>
            <person name="Artiguenave F."/>
            <person name="Pe M.E."/>
            <person name="Valle G."/>
            <person name="Morgante M."/>
            <person name="Caboche M."/>
            <person name="Adam-Blondon A.-F."/>
            <person name="Weissenbach J."/>
            <person name="Quetier F."/>
            <person name="Wincker P."/>
        </authorList>
    </citation>
    <scope>NUCLEOTIDE SEQUENCE [LARGE SCALE GENOMIC DNA]</scope>
    <source>
        <strain evidence="2">cv. Pinot noir / PN40024</strain>
    </source>
</reference>
<proteinExistence type="predicted"/>
<accession>D7SMZ1</accession>
<dbReference type="HOGENOM" id="CLU_2854232_0_0_1"/>
<dbReference type="PaxDb" id="29760-VIT_18s0089g00490.t01"/>
<gene>
    <name evidence="1" type="ordered locus">VIT_18s0089g00490</name>
</gene>
<evidence type="ECO:0000313" key="1">
    <source>
        <dbReference type="EMBL" id="CBI17020.3"/>
    </source>
</evidence>